<evidence type="ECO:0000259" key="4">
    <source>
        <dbReference type="PROSITE" id="PS51379"/>
    </source>
</evidence>
<keyword evidence="2" id="KW-0408">Iron</keyword>
<dbReference type="PANTHER" id="PTHR40447">
    <property type="entry name" value="ANAEROBIC SULFITE REDUCTASE SUBUNIT A"/>
    <property type="match status" value="1"/>
</dbReference>
<dbReference type="InterPro" id="IPR017900">
    <property type="entry name" value="4Fe4S_Fe_S_CS"/>
</dbReference>
<dbReference type="AlphaFoldDB" id="A0A0T5Z049"/>
<dbReference type="PATRIC" id="fig|54398.3.peg.2829"/>
<dbReference type="PANTHER" id="PTHR40447:SF1">
    <property type="entry name" value="ANAEROBIC SULFITE REDUCTASE SUBUNIT A"/>
    <property type="match status" value="1"/>
</dbReference>
<proteinExistence type="predicted"/>
<evidence type="ECO:0000256" key="1">
    <source>
        <dbReference type="ARBA" id="ARBA00022723"/>
    </source>
</evidence>
<dbReference type="InterPro" id="IPR009051">
    <property type="entry name" value="Helical_ferredxn"/>
</dbReference>
<dbReference type="PROSITE" id="PS51379">
    <property type="entry name" value="4FE4S_FER_2"/>
    <property type="match status" value="2"/>
</dbReference>
<evidence type="ECO:0000256" key="3">
    <source>
        <dbReference type="ARBA" id="ARBA00023014"/>
    </source>
</evidence>
<keyword evidence="1" id="KW-0479">Metal-binding</keyword>
<evidence type="ECO:0000256" key="2">
    <source>
        <dbReference type="ARBA" id="ARBA00023004"/>
    </source>
</evidence>
<dbReference type="InterPro" id="IPR017896">
    <property type="entry name" value="4Fe4S_Fe-S-bd"/>
</dbReference>
<dbReference type="RefSeq" id="WP_060528624.1">
    <property type="nucleotide sequence ID" value="NZ_KQ557147.1"/>
</dbReference>
<gene>
    <name evidence="5" type="ORF">Ga0074115_13627</name>
</gene>
<organism evidence="5 6">
    <name type="scientific">endosymbiont of Ridgeia piscesae</name>
    <dbReference type="NCBI Taxonomy" id="54398"/>
    <lineage>
        <taxon>Bacteria</taxon>
        <taxon>Pseudomonadati</taxon>
        <taxon>Pseudomonadota</taxon>
        <taxon>Gammaproteobacteria</taxon>
        <taxon>sulfur-oxidizing symbionts</taxon>
    </lineage>
</organism>
<keyword evidence="6" id="KW-1185">Reference proteome</keyword>
<comment type="caution">
    <text evidence="5">The sequence shown here is derived from an EMBL/GenBank/DDBJ whole genome shotgun (WGS) entry which is preliminary data.</text>
</comment>
<dbReference type="PROSITE" id="PS00198">
    <property type="entry name" value="4FE4S_FER_1"/>
    <property type="match status" value="2"/>
</dbReference>
<reference evidence="5 6" key="1">
    <citation type="submission" date="2015-11" db="EMBL/GenBank/DDBJ databases">
        <title>The genome of Candidatus Endoriftia persephone in Ridgeia piscesae and population structure of the North Eastern Pacific vestimentiferan symbionts.</title>
        <authorList>
            <person name="Perez M."/>
            <person name="Juniper K.S."/>
        </authorList>
    </citation>
    <scope>NUCLEOTIDE SEQUENCE [LARGE SCALE GENOMIC DNA]</scope>
    <source>
        <strain evidence="5">Ind11</strain>
    </source>
</reference>
<evidence type="ECO:0000313" key="6">
    <source>
        <dbReference type="Proteomes" id="UP000051634"/>
    </source>
</evidence>
<evidence type="ECO:0000313" key="5">
    <source>
        <dbReference type="EMBL" id="KRT56265.1"/>
    </source>
</evidence>
<dbReference type="GO" id="GO:0051536">
    <property type="term" value="F:iron-sulfur cluster binding"/>
    <property type="evidence" value="ECO:0007669"/>
    <property type="project" value="UniProtKB-KW"/>
</dbReference>
<sequence>MEKILSQEKLREWVDTLDDCEVHAPAFADSVWNYARVDAGADIDLSHSNTIRSVKEFAFPQREVFFRFETKDGVPLLTSTLPNPKPTVVFGVRPCDGRGMPRNDTVFSKEFEDPYYWARREKLTLVGLACNEPHSPNCFCQSVGGSPHSEEGLDILMTDLGDRFHVKGITAKGVEIMERGRNAFDEVHDGDLAEVKKVHDASRSHPQRPISDLDAIPEAIRSHFDSPLWDEMAQHCIGCGICTFLCPTCHCFDINDEVAGPNADKGERVRTWDNCQFPDFTMHTSGHNPRGDLGSRLRQRVSHKFLYFVENHETQQCTGCGRCISECPVGIDIVAVLERVDQA</sequence>
<name>A0A0T5Z049_9GAMM</name>
<dbReference type="GO" id="GO:0046872">
    <property type="term" value="F:metal ion binding"/>
    <property type="evidence" value="ECO:0007669"/>
    <property type="project" value="UniProtKB-KW"/>
</dbReference>
<feature type="domain" description="4Fe-4S ferredoxin-type" evidence="4">
    <location>
        <begin position="308"/>
        <end position="339"/>
    </location>
</feature>
<dbReference type="OrthoDB" id="9795302at2"/>
<dbReference type="Gene3D" id="1.10.1060.10">
    <property type="entry name" value="Alpha-helical ferredoxin"/>
    <property type="match status" value="1"/>
</dbReference>
<feature type="domain" description="4Fe-4S ferredoxin-type" evidence="4">
    <location>
        <begin position="225"/>
        <end position="257"/>
    </location>
</feature>
<dbReference type="SUPFAM" id="SSF46548">
    <property type="entry name" value="alpha-helical ferredoxin"/>
    <property type="match status" value="1"/>
</dbReference>
<keyword evidence="3" id="KW-0411">Iron-sulfur</keyword>
<dbReference type="EMBL" id="LDXT01000061">
    <property type="protein sequence ID" value="KRT56265.1"/>
    <property type="molecule type" value="Genomic_DNA"/>
</dbReference>
<accession>A0A0T5Z049</accession>
<protein>
    <submittedName>
        <fullName evidence="5">4Fe-4S dicluster domain</fullName>
    </submittedName>
</protein>
<dbReference type="Proteomes" id="UP000051634">
    <property type="component" value="Unassembled WGS sequence"/>
</dbReference>
<dbReference type="Pfam" id="PF17179">
    <property type="entry name" value="Fer4_22"/>
    <property type="match status" value="1"/>
</dbReference>